<feature type="compositionally biased region" description="Pro residues" evidence="1">
    <location>
        <begin position="707"/>
        <end position="733"/>
    </location>
</feature>
<feature type="compositionally biased region" description="Basic and acidic residues" evidence="1">
    <location>
        <begin position="11"/>
        <end position="29"/>
    </location>
</feature>
<feature type="compositionally biased region" description="Low complexity" evidence="1">
    <location>
        <begin position="511"/>
        <end position="521"/>
    </location>
</feature>
<evidence type="ECO:0000313" key="3">
    <source>
        <dbReference type="Proteomes" id="UP000325780"/>
    </source>
</evidence>
<feature type="compositionally biased region" description="Polar residues" evidence="1">
    <location>
        <begin position="529"/>
        <end position="544"/>
    </location>
</feature>
<feature type="compositionally biased region" description="Basic and acidic residues" evidence="1">
    <location>
        <begin position="575"/>
        <end position="585"/>
    </location>
</feature>
<feature type="region of interest" description="Disordered" evidence="1">
    <location>
        <begin position="1"/>
        <end position="50"/>
    </location>
</feature>
<feature type="compositionally biased region" description="Pro residues" evidence="1">
    <location>
        <begin position="661"/>
        <end position="689"/>
    </location>
</feature>
<gene>
    <name evidence="2" type="ORF">BDV25DRAFT_85673</name>
</gene>
<reference evidence="2 3" key="1">
    <citation type="submission" date="2019-04" db="EMBL/GenBank/DDBJ databases">
        <title>Friends and foes A comparative genomics study of 23 Aspergillus species from section Flavi.</title>
        <authorList>
            <consortium name="DOE Joint Genome Institute"/>
            <person name="Kjaerbolling I."/>
            <person name="Vesth T."/>
            <person name="Frisvad J.C."/>
            <person name="Nybo J.L."/>
            <person name="Theobald S."/>
            <person name="Kildgaard S."/>
            <person name="Isbrandt T."/>
            <person name="Kuo A."/>
            <person name="Sato A."/>
            <person name="Lyhne E.K."/>
            <person name="Kogle M.E."/>
            <person name="Wiebenga A."/>
            <person name="Kun R.S."/>
            <person name="Lubbers R.J."/>
            <person name="Makela M.R."/>
            <person name="Barry K."/>
            <person name="Chovatia M."/>
            <person name="Clum A."/>
            <person name="Daum C."/>
            <person name="Haridas S."/>
            <person name="He G."/>
            <person name="LaButti K."/>
            <person name="Lipzen A."/>
            <person name="Mondo S."/>
            <person name="Riley R."/>
            <person name="Salamov A."/>
            <person name="Simmons B.A."/>
            <person name="Magnuson J.K."/>
            <person name="Henrissat B."/>
            <person name="Mortensen U.H."/>
            <person name="Larsen T.O."/>
            <person name="Devries R.P."/>
            <person name="Grigoriev I.V."/>
            <person name="Machida M."/>
            <person name="Baker S.E."/>
            <person name="Andersen M.R."/>
        </authorList>
    </citation>
    <scope>NUCLEOTIDE SEQUENCE [LARGE SCALE GENOMIC DNA]</scope>
    <source>
        <strain evidence="2 3">IBT 18842</strain>
    </source>
</reference>
<name>A0A5N6TZW3_ASPAV</name>
<evidence type="ECO:0000313" key="2">
    <source>
        <dbReference type="EMBL" id="KAE8151880.1"/>
    </source>
</evidence>
<feature type="region of interest" description="Disordered" evidence="1">
    <location>
        <begin position="408"/>
        <end position="736"/>
    </location>
</feature>
<accession>A0A5N6TZW3</accession>
<dbReference type="EMBL" id="ML742063">
    <property type="protein sequence ID" value="KAE8151880.1"/>
    <property type="molecule type" value="Genomic_DNA"/>
</dbReference>
<dbReference type="AlphaFoldDB" id="A0A5N6TZW3"/>
<dbReference type="OrthoDB" id="4115400at2759"/>
<feature type="region of interest" description="Disordered" evidence="1">
    <location>
        <begin position="106"/>
        <end position="127"/>
    </location>
</feature>
<proteinExistence type="predicted"/>
<feature type="compositionally biased region" description="Low complexity" evidence="1">
    <location>
        <begin position="550"/>
        <end position="563"/>
    </location>
</feature>
<evidence type="ECO:0000256" key="1">
    <source>
        <dbReference type="SAM" id="MobiDB-lite"/>
    </source>
</evidence>
<protein>
    <submittedName>
        <fullName evidence="2">Uncharacterized protein</fullName>
    </submittedName>
</protein>
<feature type="compositionally biased region" description="Basic and acidic residues" evidence="1">
    <location>
        <begin position="617"/>
        <end position="633"/>
    </location>
</feature>
<feature type="compositionally biased region" description="Basic and acidic residues" evidence="1">
    <location>
        <begin position="408"/>
        <end position="417"/>
    </location>
</feature>
<organism evidence="2 3">
    <name type="scientific">Aspergillus avenaceus</name>
    <dbReference type="NCBI Taxonomy" id="36643"/>
    <lineage>
        <taxon>Eukaryota</taxon>
        <taxon>Fungi</taxon>
        <taxon>Dikarya</taxon>
        <taxon>Ascomycota</taxon>
        <taxon>Pezizomycotina</taxon>
        <taxon>Eurotiomycetes</taxon>
        <taxon>Eurotiomycetidae</taxon>
        <taxon>Eurotiales</taxon>
        <taxon>Aspergillaceae</taxon>
        <taxon>Aspergillus</taxon>
        <taxon>Aspergillus subgen. Circumdati</taxon>
    </lineage>
</organism>
<sequence>MAPVAQSDIDMDSHTSDMASHDSQLRRQFSEPLHARSTSTQDSPSPPPMTSTFNCVWCGKYFESSHDDPISENEALKEHIAAVHPHIAKFSMYDDTVNEEKELSYDIDEQPENGITPTAPETEVEDTPELEEDVAADATEDGILDGPEIIENYDDNENDQIDIDAETVQNEADAENPEGESDLALFNQLHEFSRQEDSVSLEKRLHNLWNLHDIGRFSEDYIDRSTGSEKTWTKVFHDPKRGKKRDTDDFLVRPEPYKKTKVHKGDFLEISPQEDFLVQLRDPELRSSDELYAITENVANALKAWQDEHTAIDKLYKLATRHNIKPTSDPRRLERPEVYEDKKEAMLYGYKHETKEDKVRNQNPFVQGGFKPTPAQYRKMAAKAGPDNPNPDGWRTIVKFGIEHVPKFQNPPREEFVGKATRKRKAAELEAANRANDTDEAPSQTPAPMEAEQEPLVKRRTRARRAGVSETQQAASQAPPRVSTRGRGRGRGRGAARGVSRGTSETPQPAVPVVAARTAVRGHGRETPAPTSGLLQTRPATTQLAPIEPAPSNTPATAAPTGTQVGASQDEAVDPIEKARRDKIANSKNPKRTEAMLNHWARFNREGRTRNPKRSKAQIEADRAAEAAKKATDLPKTGFKKKKSTSPVFGGPTRADAGLAPAPPMPGPASLAPGPPGSHPQLAPMPPAPARGSLAPYAPIDPRAVAPFPPGPPGPPHVPPGPLQPPPPQPYHTPYPDIYFQYGAVAAGLPPPGHPRP</sequence>
<keyword evidence="3" id="KW-1185">Reference proteome</keyword>
<feature type="compositionally biased region" description="Basic residues" evidence="1">
    <location>
        <begin position="484"/>
        <end position="494"/>
    </location>
</feature>
<dbReference type="Proteomes" id="UP000325780">
    <property type="component" value="Unassembled WGS sequence"/>
</dbReference>